<gene>
    <name evidence="2" type="ORF">Z519_12639</name>
</gene>
<reference evidence="2" key="1">
    <citation type="submission" date="2015-01" db="EMBL/GenBank/DDBJ databases">
        <title>The Genome Sequence of Cladophialophora bantiana CBS 173.52.</title>
        <authorList>
            <consortium name="The Broad Institute Genomics Platform"/>
            <person name="Cuomo C."/>
            <person name="de Hoog S."/>
            <person name="Gorbushina A."/>
            <person name="Stielow B."/>
            <person name="Teixiera M."/>
            <person name="Abouelleil A."/>
            <person name="Chapman S.B."/>
            <person name="Priest M."/>
            <person name="Young S.K."/>
            <person name="Wortman J."/>
            <person name="Nusbaum C."/>
            <person name="Birren B."/>
        </authorList>
    </citation>
    <scope>NUCLEOTIDE SEQUENCE [LARGE SCALE GENOMIC DNA]</scope>
    <source>
        <strain evidence="2">CBS 173.52</strain>
    </source>
</reference>
<accession>A0A0D2E9B6</accession>
<evidence type="ECO:0000256" key="1">
    <source>
        <dbReference type="SAM" id="MobiDB-lite"/>
    </source>
</evidence>
<evidence type="ECO:0000313" key="3">
    <source>
        <dbReference type="Proteomes" id="UP000053789"/>
    </source>
</evidence>
<dbReference type="Proteomes" id="UP000053789">
    <property type="component" value="Unassembled WGS sequence"/>
</dbReference>
<evidence type="ECO:0000313" key="2">
    <source>
        <dbReference type="EMBL" id="KIW86726.1"/>
    </source>
</evidence>
<dbReference type="HOGENOM" id="CLU_2637861_0_0_1"/>
<proteinExistence type="predicted"/>
<dbReference type="VEuPathDB" id="FungiDB:Z519_12639"/>
<feature type="compositionally biased region" description="Polar residues" evidence="1">
    <location>
        <begin position="24"/>
        <end position="38"/>
    </location>
</feature>
<organism evidence="2 3">
    <name type="scientific">Cladophialophora bantiana (strain ATCC 10958 / CBS 173.52 / CDC B-1940 / NIH 8579)</name>
    <name type="common">Xylohypha bantiana</name>
    <dbReference type="NCBI Taxonomy" id="1442370"/>
    <lineage>
        <taxon>Eukaryota</taxon>
        <taxon>Fungi</taxon>
        <taxon>Dikarya</taxon>
        <taxon>Ascomycota</taxon>
        <taxon>Pezizomycotina</taxon>
        <taxon>Eurotiomycetes</taxon>
        <taxon>Chaetothyriomycetidae</taxon>
        <taxon>Chaetothyriales</taxon>
        <taxon>Herpotrichiellaceae</taxon>
        <taxon>Cladophialophora</taxon>
    </lineage>
</organism>
<dbReference type="GeneID" id="27705567"/>
<dbReference type="EMBL" id="KN847011">
    <property type="protein sequence ID" value="KIW86726.1"/>
    <property type="molecule type" value="Genomic_DNA"/>
</dbReference>
<dbReference type="AlphaFoldDB" id="A0A0D2E9B6"/>
<keyword evidence="3" id="KW-1185">Reference proteome</keyword>
<name>A0A0D2E9B6_CLAB1</name>
<protein>
    <submittedName>
        <fullName evidence="2">Uncharacterized protein</fullName>
    </submittedName>
</protein>
<dbReference type="RefSeq" id="XP_016613395.1">
    <property type="nucleotide sequence ID" value="XM_016770344.1"/>
</dbReference>
<sequence length="77" mass="8602">MVEAYNLDDLFNFRESSSQQSSQLINSVTNTGPTTSSFPDYAAPSAAPNRTPRVSSLSPYAHQTKLTFMQEEEWDPN</sequence>
<feature type="region of interest" description="Disordered" evidence="1">
    <location>
        <begin position="16"/>
        <end position="77"/>
    </location>
</feature>